<dbReference type="VEuPathDB" id="TriTrypDB:BSAL_91330"/>
<accession>A0A0S4J785</accession>
<evidence type="ECO:0000256" key="1">
    <source>
        <dbReference type="SAM" id="MobiDB-lite"/>
    </source>
</evidence>
<dbReference type="Proteomes" id="UP000051952">
    <property type="component" value="Unassembled WGS sequence"/>
</dbReference>
<keyword evidence="3" id="KW-1185">Reference proteome</keyword>
<evidence type="ECO:0000313" key="3">
    <source>
        <dbReference type="Proteomes" id="UP000051952"/>
    </source>
</evidence>
<feature type="compositionally biased region" description="Basic and acidic residues" evidence="1">
    <location>
        <begin position="64"/>
        <end position="73"/>
    </location>
</feature>
<gene>
    <name evidence="2" type="ORF">BSAL_91330</name>
</gene>
<sequence length="316" mass="34743">MLMLRLHFGQRRVAERASMLVAGAQQLRCSSSLRRNDPVFRDSTHIKLWMTSIHTLPSCADGNQRTRFETPHQKERRRGSCRRDGGIGATGRPCVAPVVAATSRTASIPRFLFCQTDDLLAGASQCCRSSDWMREFMHGRNSTPSLAGGIRALRVQSLKLFFAARATPSCAFVSRSRALLYGESAIAPQVMKLFQSLHSCSVTTAICTVYVSQDGDQRKATAKLVHDTVRLSKSMLTKDSKYPCELLHGKCTVAFCAVSGDSWFVAVAAEGPRLTHDIIRSIGILRLRETDEAKDSAILLTVTQLPTTLGAQNARL</sequence>
<name>A0A0S4J785_BODSA</name>
<organism evidence="2 3">
    <name type="scientific">Bodo saltans</name>
    <name type="common">Flagellated protozoan</name>
    <dbReference type="NCBI Taxonomy" id="75058"/>
    <lineage>
        <taxon>Eukaryota</taxon>
        <taxon>Discoba</taxon>
        <taxon>Euglenozoa</taxon>
        <taxon>Kinetoplastea</taxon>
        <taxon>Metakinetoplastina</taxon>
        <taxon>Eubodonida</taxon>
        <taxon>Bodonidae</taxon>
        <taxon>Bodo</taxon>
    </lineage>
</organism>
<proteinExistence type="predicted"/>
<reference evidence="3" key="1">
    <citation type="submission" date="2015-09" db="EMBL/GenBank/DDBJ databases">
        <authorList>
            <consortium name="Pathogen Informatics"/>
        </authorList>
    </citation>
    <scope>NUCLEOTIDE SEQUENCE [LARGE SCALE GENOMIC DNA]</scope>
    <source>
        <strain evidence="3">Lake Konstanz</strain>
    </source>
</reference>
<feature type="region of interest" description="Disordered" evidence="1">
    <location>
        <begin position="61"/>
        <end position="85"/>
    </location>
</feature>
<evidence type="ECO:0000313" key="2">
    <source>
        <dbReference type="EMBL" id="CUG86020.1"/>
    </source>
</evidence>
<protein>
    <submittedName>
        <fullName evidence="2">Uncharacterized protein</fullName>
    </submittedName>
</protein>
<dbReference type="AlphaFoldDB" id="A0A0S4J785"/>
<dbReference type="EMBL" id="CYKH01001231">
    <property type="protein sequence ID" value="CUG86020.1"/>
    <property type="molecule type" value="Genomic_DNA"/>
</dbReference>